<evidence type="ECO:0000313" key="3">
    <source>
        <dbReference type="WBParaSite" id="HNAJ_0000433501-mRNA-1"/>
    </source>
</evidence>
<gene>
    <name evidence="1" type="ORF">HNAJ_LOCUS4333</name>
</gene>
<evidence type="ECO:0000313" key="1">
    <source>
        <dbReference type="EMBL" id="VDO00193.1"/>
    </source>
</evidence>
<dbReference type="WBParaSite" id="HNAJ_0000433501-mRNA-1">
    <property type="protein sequence ID" value="HNAJ_0000433501-mRNA-1"/>
    <property type="gene ID" value="HNAJ_0000433501"/>
</dbReference>
<accession>A0A0R3TB96</accession>
<dbReference type="Proteomes" id="UP000278807">
    <property type="component" value="Unassembled WGS sequence"/>
</dbReference>
<keyword evidence="2" id="KW-1185">Reference proteome</keyword>
<dbReference type="AlphaFoldDB" id="A0A0R3TB96"/>
<proteinExistence type="predicted"/>
<dbReference type="EMBL" id="UZAE01002980">
    <property type="protein sequence ID" value="VDO00193.1"/>
    <property type="molecule type" value="Genomic_DNA"/>
</dbReference>
<reference evidence="1 2" key="2">
    <citation type="submission" date="2018-11" db="EMBL/GenBank/DDBJ databases">
        <authorList>
            <consortium name="Pathogen Informatics"/>
        </authorList>
    </citation>
    <scope>NUCLEOTIDE SEQUENCE [LARGE SCALE GENOMIC DNA]</scope>
</reference>
<protein>
    <submittedName>
        <fullName evidence="3">Secreted protein</fullName>
    </submittedName>
</protein>
<name>A0A0R3TB96_RODNA</name>
<evidence type="ECO:0000313" key="2">
    <source>
        <dbReference type="Proteomes" id="UP000278807"/>
    </source>
</evidence>
<reference evidence="3" key="1">
    <citation type="submission" date="2017-02" db="UniProtKB">
        <authorList>
            <consortium name="WormBaseParasite"/>
        </authorList>
    </citation>
    <scope>IDENTIFICATION</scope>
</reference>
<sequence>MKSSKVFRLFCKKACPRTADCRLPVCTSSVLPVCSAVLRRAFRFASLISSVAKGVPLTLISSVAKGVPLSFSFLKVFGPKHSIVFILKVFEGRSALFSVPQGVWTKTLDSV</sequence>
<organism evidence="3">
    <name type="scientific">Rodentolepis nana</name>
    <name type="common">Dwarf tapeworm</name>
    <name type="synonym">Hymenolepis nana</name>
    <dbReference type="NCBI Taxonomy" id="102285"/>
    <lineage>
        <taxon>Eukaryota</taxon>
        <taxon>Metazoa</taxon>
        <taxon>Spiralia</taxon>
        <taxon>Lophotrochozoa</taxon>
        <taxon>Platyhelminthes</taxon>
        <taxon>Cestoda</taxon>
        <taxon>Eucestoda</taxon>
        <taxon>Cyclophyllidea</taxon>
        <taxon>Hymenolepididae</taxon>
        <taxon>Rodentolepis</taxon>
    </lineage>
</organism>